<keyword evidence="2" id="KW-1185">Reference proteome</keyword>
<evidence type="ECO:0000313" key="1">
    <source>
        <dbReference type="EMBL" id="KAL2635442.1"/>
    </source>
</evidence>
<sequence length="124" mass="14098">MGTEKRETDALLCSAVKALFREQRSNRTTAAAEEARVYRFEEMTDLVVRNVDEHAQKQEGKKRELTVWLICGITYRNVLNESAREYVSVADELSVLEDRSRKLSVNLILFGASGEDEEGFSGHK</sequence>
<evidence type="ECO:0000313" key="2">
    <source>
        <dbReference type="Proteomes" id="UP001605036"/>
    </source>
</evidence>
<protein>
    <submittedName>
        <fullName evidence="1">Uncharacterized protein</fullName>
    </submittedName>
</protein>
<proteinExistence type="predicted"/>
<comment type="caution">
    <text evidence="1">The sequence shown here is derived from an EMBL/GenBank/DDBJ whole genome shotgun (WGS) entry which is preliminary data.</text>
</comment>
<accession>A0ABD1Z0F5</accession>
<name>A0ABD1Z0F5_9MARC</name>
<dbReference type="Proteomes" id="UP001605036">
    <property type="component" value="Unassembled WGS sequence"/>
</dbReference>
<reference evidence="1 2" key="1">
    <citation type="submission" date="2024-09" db="EMBL/GenBank/DDBJ databases">
        <title>Chromosome-scale assembly of Riccia fluitans.</title>
        <authorList>
            <person name="Paukszto L."/>
            <person name="Sawicki J."/>
            <person name="Karawczyk K."/>
            <person name="Piernik-Szablinska J."/>
            <person name="Szczecinska M."/>
            <person name="Mazdziarz M."/>
        </authorList>
    </citation>
    <scope>NUCLEOTIDE SEQUENCE [LARGE SCALE GENOMIC DNA]</scope>
    <source>
        <strain evidence="1">Rf_01</strain>
        <tissue evidence="1">Aerial parts of the thallus</tissue>
    </source>
</reference>
<dbReference type="EMBL" id="JBHFFA010000003">
    <property type="protein sequence ID" value="KAL2635442.1"/>
    <property type="molecule type" value="Genomic_DNA"/>
</dbReference>
<gene>
    <name evidence="1" type="ORF">R1flu_006921</name>
</gene>
<organism evidence="1 2">
    <name type="scientific">Riccia fluitans</name>
    <dbReference type="NCBI Taxonomy" id="41844"/>
    <lineage>
        <taxon>Eukaryota</taxon>
        <taxon>Viridiplantae</taxon>
        <taxon>Streptophyta</taxon>
        <taxon>Embryophyta</taxon>
        <taxon>Marchantiophyta</taxon>
        <taxon>Marchantiopsida</taxon>
        <taxon>Marchantiidae</taxon>
        <taxon>Marchantiales</taxon>
        <taxon>Ricciaceae</taxon>
        <taxon>Riccia</taxon>
    </lineage>
</organism>
<dbReference type="AlphaFoldDB" id="A0ABD1Z0F5"/>